<evidence type="ECO:0008006" key="4">
    <source>
        <dbReference type="Google" id="ProtNLM"/>
    </source>
</evidence>
<dbReference type="AlphaFoldDB" id="W7E196"/>
<dbReference type="HOGENOM" id="CLU_057752_1_2_1"/>
<feature type="compositionally biased region" description="Polar residues" evidence="1">
    <location>
        <begin position="173"/>
        <end position="184"/>
    </location>
</feature>
<protein>
    <recommendedName>
        <fullName evidence="4">BTB domain-containing protein</fullName>
    </recommendedName>
</protein>
<feature type="region of interest" description="Disordered" evidence="1">
    <location>
        <begin position="165"/>
        <end position="184"/>
    </location>
</feature>
<evidence type="ECO:0000256" key="1">
    <source>
        <dbReference type="SAM" id="MobiDB-lite"/>
    </source>
</evidence>
<dbReference type="PANTHER" id="PTHR47843">
    <property type="entry name" value="BTB DOMAIN-CONTAINING PROTEIN-RELATED"/>
    <property type="match status" value="1"/>
</dbReference>
<sequence length="184" mass="20495">MQTNQPFENLLLNLQDYYDSPTLSDGTITFEVFLNAFQGKWKESVEGIIPLNDDDVSTVEAMLRFLYSFDYDAGGSAAGVASPMVFNVKKFKESVKTCWNMDDFPQAVAEVYGSTPPIDQGLRGMIVDVACERITELLQKQGFCDVLEETVGFASDLVQLQASKKRPNEKQNRTNALNSKITAI</sequence>
<dbReference type="Proteomes" id="UP000054337">
    <property type="component" value="Unassembled WGS sequence"/>
</dbReference>
<evidence type="ECO:0000313" key="2">
    <source>
        <dbReference type="EMBL" id="EUN20814.1"/>
    </source>
</evidence>
<evidence type="ECO:0000313" key="3">
    <source>
        <dbReference type="Proteomes" id="UP000054337"/>
    </source>
</evidence>
<reference evidence="2 3" key="1">
    <citation type="journal article" date="2013" name="PLoS Genet.">
        <title>Comparative genome structure, secondary metabolite, and effector coding capacity across Cochliobolus pathogens.</title>
        <authorList>
            <person name="Condon B.J."/>
            <person name="Leng Y."/>
            <person name="Wu D."/>
            <person name="Bushley K.E."/>
            <person name="Ohm R.A."/>
            <person name="Otillar R."/>
            <person name="Martin J."/>
            <person name="Schackwitz W."/>
            <person name="Grimwood J."/>
            <person name="MohdZainudin N."/>
            <person name="Xue C."/>
            <person name="Wang R."/>
            <person name="Manning V.A."/>
            <person name="Dhillon B."/>
            <person name="Tu Z.J."/>
            <person name="Steffenson B.J."/>
            <person name="Salamov A."/>
            <person name="Sun H."/>
            <person name="Lowry S."/>
            <person name="LaButti K."/>
            <person name="Han J."/>
            <person name="Copeland A."/>
            <person name="Lindquist E."/>
            <person name="Barry K."/>
            <person name="Schmutz J."/>
            <person name="Baker S.E."/>
            <person name="Ciuffetti L.M."/>
            <person name="Grigoriev I.V."/>
            <person name="Zhong S."/>
            <person name="Turgeon B.G."/>
        </authorList>
    </citation>
    <scope>NUCLEOTIDE SEQUENCE [LARGE SCALE GENOMIC DNA]</scope>
    <source>
        <strain evidence="2 3">FI3</strain>
    </source>
</reference>
<gene>
    <name evidence="2" type="ORF">COCVIDRAFT_43068</name>
</gene>
<dbReference type="EMBL" id="KI968885">
    <property type="protein sequence ID" value="EUN20814.1"/>
    <property type="molecule type" value="Genomic_DNA"/>
</dbReference>
<dbReference type="RefSeq" id="XP_014550388.1">
    <property type="nucleotide sequence ID" value="XM_014694902.1"/>
</dbReference>
<dbReference type="CDD" id="cd18186">
    <property type="entry name" value="BTB_POZ_ZBTB_KLHL-like"/>
    <property type="match status" value="1"/>
</dbReference>
<dbReference type="SUPFAM" id="SSF54695">
    <property type="entry name" value="POZ domain"/>
    <property type="match status" value="1"/>
</dbReference>
<organism evidence="2 3">
    <name type="scientific">Bipolaris victoriae (strain FI3)</name>
    <name type="common">Victoria blight of oats agent</name>
    <name type="synonym">Cochliobolus victoriae</name>
    <dbReference type="NCBI Taxonomy" id="930091"/>
    <lineage>
        <taxon>Eukaryota</taxon>
        <taxon>Fungi</taxon>
        <taxon>Dikarya</taxon>
        <taxon>Ascomycota</taxon>
        <taxon>Pezizomycotina</taxon>
        <taxon>Dothideomycetes</taxon>
        <taxon>Pleosporomycetidae</taxon>
        <taxon>Pleosporales</taxon>
        <taxon>Pleosporineae</taxon>
        <taxon>Pleosporaceae</taxon>
        <taxon>Bipolaris</taxon>
    </lineage>
</organism>
<keyword evidence="3" id="KW-1185">Reference proteome</keyword>
<name>W7E196_BIPV3</name>
<proteinExistence type="predicted"/>
<dbReference type="InterPro" id="IPR011333">
    <property type="entry name" value="SKP1/BTB/POZ_sf"/>
</dbReference>
<accession>W7E196</accession>
<dbReference type="Gene3D" id="3.30.710.10">
    <property type="entry name" value="Potassium Channel Kv1.1, Chain A"/>
    <property type="match status" value="1"/>
</dbReference>
<dbReference type="GeneID" id="26257450"/>
<dbReference type="OrthoDB" id="6359816at2759"/>
<dbReference type="PANTHER" id="PTHR47843:SF5">
    <property type="entry name" value="BTB_POZ DOMAIN PROTEIN"/>
    <property type="match status" value="1"/>
</dbReference>